<evidence type="ECO:0000313" key="7">
    <source>
        <dbReference type="Proteomes" id="UP000663937"/>
    </source>
</evidence>
<keyword evidence="1 5" id="KW-0808">Transferase</keyword>
<feature type="binding site" evidence="5">
    <location>
        <position position="169"/>
    </location>
    <ligand>
        <name>phosphoenolpyruvate</name>
        <dbReference type="ChEBI" id="CHEBI:58702"/>
    </ligand>
</feature>
<name>A0A8A4ZIY7_9MICO</name>
<evidence type="ECO:0000256" key="4">
    <source>
        <dbReference type="ARBA" id="ARBA00023134"/>
    </source>
</evidence>
<feature type="binding site" evidence="5">
    <location>
        <position position="150"/>
    </location>
    <ligand>
        <name>phosphoenolpyruvate</name>
        <dbReference type="ChEBI" id="CHEBI:58702"/>
    </ligand>
</feature>
<dbReference type="Gene3D" id="3.90.550.10">
    <property type="entry name" value="Spore Coat Polysaccharide Biosynthesis Protein SpsA, Chain A"/>
    <property type="match status" value="1"/>
</dbReference>
<dbReference type="SUPFAM" id="SSF53448">
    <property type="entry name" value="Nucleotide-diphospho-sugar transferases"/>
    <property type="match status" value="1"/>
</dbReference>
<comment type="similarity">
    <text evidence="5">Belongs to the CofC family.</text>
</comment>
<evidence type="ECO:0000256" key="3">
    <source>
        <dbReference type="ARBA" id="ARBA00022741"/>
    </source>
</evidence>
<dbReference type="HAMAP" id="MF_02114">
    <property type="entry name" value="CofC"/>
    <property type="match status" value="1"/>
</dbReference>
<organism evidence="6 7">
    <name type="scientific">Pengzhenrongella sicca</name>
    <dbReference type="NCBI Taxonomy" id="2819238"/>
    <lineage>
        <taxon>Bacteria</taxon>
        <taxon>Bacillati</taxon>
        <taxon>Actinomycetota</taxon>
        <taxon>Actinomycetes</taxon>
        <taxon>Micrococcales</taxon>
        <taxon>Pengzhenrongella</taxon>
    </lineage>
</organism>
<comment type="catalytic activity">
    <reaction evidence="5">
        <text>phosphoenolpyruvate + GTP + H(+) = enolpyruvoyl-2-diphospho-5'-guanosine + diphosphate</text>
        <dbReference type="Rhea" id="RHEA:30519"/>
        <dbReference type="ChEBI" id="CHEBI:15378"/>
        <dbReference type="ChEBI" id="CHEBI:33019"/>
        <dbReference type="ChEBI" id="CHEBI:37565"/>
        <dbReference type="ChEBI" id="CHEBI:58702"/>
        <dbReference type="ChEBI" id="CHEBI:143701"/>
        <dbReference type="EC" id="2.7.7.105"/>
    </reaction>
</comment>
<reference evidence="6" key="1">
    <citation type="submission" date="2021-03" db="EMBL/GenBank/DDBJ databases">
        <title>Pengzhenrongella sicca gen. nov., sp. nov., a new member of suborder Micrococcineae isolated from High-Arctic tundra soil.</title>
        <authorList>
            <person name="Peng F."/>
        </authorList>
    </citation>
    <scope>NUCLEOTIDE SEQUENCE</scope>
    <source>
        <strain evidence="6">LRZ-2</strain>
    </source>
</reference>
<dbReference type="PANTHER" id="PTHR40392">
    <property type="entry name" value="2-PHOSPHO-L-LACTATE GUANYLYLTRANSFERASE"/>
    <property type="match status" value="1"/>
</dbReference>
<gene>
    <name evidence="6" type="primary">cofC</name>
    <name evidence="5" type="synonym">fbiD</name>
    <name evidence="6" type="ORF">J4E96_05900</name>
</gene>
<feature type="binding site" evidence="5">
    <location>
        <position position="166"/>
    </location>
    <ligand>
        <name>phosphoenolpyruvate</name>
        <dbReference type="ChEBI" id="CHEBI:58702"/>
    </ligand>
</feature>
<comment type="function">
    <text evidence="5">Guanylyltransferase that catalyzes the activation of phosphoenolpyruvate (PEP) as enolpyruvoyl-2-diphospho-5'-guanosine, via the condensation of PEP with GTP. It is involved in the biosynthesis of coenzyme F420, a hydride carrier cofactor.</text>
</comment>
<dbReference type="InterPro" id="IPR002835">
    <property type="entry name" value="CofC"/>
</dbReference>
<comment type="pathway">
    <text evidence="5">Cofactor biosynthesis; coenzyme F420 biosynthesis.</text>
</comment>
<protein>
    <recommendedName>
        <fullName evidence="5">Phosphoenolpyruvate guanylyltransferase</fullName>
        <shortName evidence="5">PEP guanylyltransferase</shortName>
        <ecNumber evidence="5">2.7.7.105</ecNumber>
    </recommendedName>
</protein>
<dbReference type="Proteomes" id="UP000663937">
    <property type="component" value="Chromosome"/>
</dbReference>
<evidence type="ECO:0000313" key="6">
    <source>
        <dbReference type="EMBL" id="QTE31351.1"/>
    </source>
</evidence>
<dbReference type="PANTHER" id="PTHR40392:SF1">
    <property type="entry name" value="2-PHOSPHO-L-LACTATE GUANYLYLTRANSFERASE"/>
    <property type="match status" value="1"/>
</dbReference>
<dbReference type="EMBL" id="CP071868">
    <property type="protein sequence ID" value="QTE31351.1"/>
    <property type="molecule type" value="Genomic_DNA"/>
</dbReference>
<dbReference type="InterPro" id="IPR029044">
    <property type="entry name" value="Nucleotide-diphossugar_trans"/>
</dbReference>
<proteinExistence type="inferred from homology"/>
<keyword evidence="3 5" id="KW-0547">Nucleotide-binding</keyword>
<evidence type="ECO:0000256" key="1">
    <source>
        <dbReference type="ARBA" id="ARBA00022679"/>
    </source>
</evidence>
<dbReference type="AlphaFoldDB" id="A0A8A4ZIY7"/>
<dbReference type="GO" id="GO:0043814">
    <property type="term" value="F:phospholactate guanylyltransferase activity"/>
    <property type="evidence" value="ECO:0007669"/>
    <property type="project" value="InterPro"/>
</dbReference>
<evidence type="ECO:0000256" key="2">
    <source>
        <dbReference type="ARBA" id="ARBA00022695"/>
    </source>
</evidence>
<keyword evidence="2 5" id="KW-0548">Nucleotidyltransferase</keyword>
<dbReference type="GO" id="GO:0052645">
    <property type="term" value="P:F420-0 metabolic process"/>
    <property type="evidence" value="ECO:0007669"/>
    <property type="project" value="UniProtKB-UniRule"/>
</dbReference>
<sequence length="220" mass="21504">MAAPTSAPPWALVVPLKLATDAKSRLAGHLSPGRRLELALAMLGDTIEAAAAATGVDHLVVVTADAAMAAAATAAAGGLATDLVDEPDPPGLNAAVRAGIRAARAGRPAHAVGVLLGDLPALRPAELSAALALAARHRLALVPDAGGTGTTLLTALAGVAVAPAFGPGSARRHAAGGHVVVAVPARSGLVRDVDVPADIAAVLALGVGHRTARVLRGYTG</sequence>
<accession>A0A8A4ZIY7</accession>
<dbReference type="GO" id="GO:0005525">
    <property type="term" value="F:GTP binding"/>
    <property type="evidence" value="ECO:0007669"/>
    <property type="project" value="UniProtKB-KW"/>
</dbReference>
<dbReference type="Pfam" id="PF01983">
    <property type="entry name" value="CofC"/>
    <property type="match status" value="1"/>
</dbReference>
<dbReference type="UniPathway" id="UPA00071"/>
<dbReference type="NCBIfam" id="TIGR03552">
    <property type="entry name" value="F420_cofC"/>
    <property type="match status" value="1"/>
</dbReference>
<dbReference type="KEGG" id="psic:J4E96_05900"/>
<evidence type="ECO:0000256" key="5">
    <source>
        <dbReference type="HAMAP-Rule" id="MF_02114"/>
    </source>
</evidence>
<keyword evidence="7" id="KW-1185">Reference proteome</keyword>
<dbReference type="EC" id="2.7.7.105" evidence="5"/>
<keyword evidence="4 5" id="KW-0342">GTP-binding</keyword>